<protein>
    <submittedName>
        <fullName evidence="1">Uncharacterized protein</fullName>
    </submittedName>
</protein>
<evidence type="ECO:0000313" key="1">
    <source>
        <dbReference type="EMBL" id="BAN65935.1"/>
    </source>
</evidence>
<accession>S6CAM1</accession>
<proteinExistence type="evidence at transcript level"/>
<organism evidence="1">
    <name type="scientific">Babesia bovis</name>
    <dbReference type="NCBI Taxonomy" id="5865"/>
    <lineage>
        <taxon>Eukaryota</taxon>
        <taxon>Sar</taxon>
        <taxon>Alveolata</taxon>
        <taxon>Apicomplexa</taxon>
        <taxon>Aconoidasida</taxon>
        <taxon>Piroplasmida</taxon>
        <taxon>Babesiidae</taxon>
        <taxon>Babesia</taxon>
    </lineage>
</organism>
<dbReference type="AlphaFoldDB" id="S6CAM1"/>
<reference evidence="1" key="1">
    <citation type="journal article" date="2014" name="BMC Genomics">
        <title>The Babesia bovis gene and promoter model: an update from full-length EST analysis.</title>
        <authorList>
            <person name="Yamagishi J."/>
            <person name="Wakaguri H."/>
            <person name="Yokoyama N."/>
            <person name="Yamashita R."/>
            <person name="Suzuki Y."/>
            <person name="Xuan X."/>
            <person name="Igarashi I."/>
        </authorList>
    </citation>
    <scope>NUCLEOTIDE SEQUENCE</scope>
    <source>
        <strain evidence="1">Texas</strain>
    </source>
</reference>
<sequence length="74" mass="8322">MSNAMGSPPTLDSGTVNIRWKELGRLRSPALLTYETSRKNLRHHLNFKIAKYTEDAVAVIIYRIRFIGALASSC</sequence>
<name>S6CAM1_BABBO</name>
<dbReference type="EMBL" id="AK442141">
    <property type="protein sequence ID" value="BAN65935.1"/>
    <property type="molecule type" value="mRNA"/>
</dbReference>